<dbReference type="RefSeq" id="WP_353304144.1">
    <property type="nucleotide sequence ID" value="NZ_BAABWN010000014.1"/>
</dbReference>
<name>A0ABQ0ADD9_9GAMM</name>
<keyword evidence="2" id="KW-1185">Reference proteome</keyword>
<protein>
    <submittedName>
        <fullName evidence="1">Uncharacterized protein</fullName>
    </submittedName>
</protein>
<proteinExistence type="predicted"/>
<sequence length="73" mass="8308">MVNLNGLSIPMIMGDWKLIIETLEEKLAKNTSVNLDDVSEDEAAEICEEMDKLEGLLVYLKQEFEKEYGSINL</sequence>
<organism evidence="1 2">
    <name type="scientific">Sessilibacter corallicola</name>
    <dbReference type="NCBI Taxonomy" id="2904075"/>
    <lineage>
        <taxon>Bacteria</taxon>
        <taxon>Pseudomonadati</taxon>
        <taxon>Pseudomonadota</taxon>
        <taxon>Gammaproteobacteria</taxon>
        <taxon>Cellvibrionales</taxon>
        <taxon>Cellvibrionaceae</taxon>
        <taxon>Sessilibacter</taxon>
    </lineage>
</organism>
<comment type="caution">
    <text evidence="1">The sequence shown here is derived from an EMBL/GenBank/DDBJ whole genome shotgun (WGS) entry which is preliminary data.</text>
</comment>
<accession>A0ABQ0ADD9</accession>
<dbReference type="EMBL" id="BAABWN010000014">
    <property type="protein sequence ID" value="GAA6169668.1"/>
    <property type="molecule type" value="Genomic_DNA"/>
</dbReference>
<reference evidence="1 2" key="1">
    <citation type="submission" date="2024-04" db="EMBL/GenBank/DDBJ databases">
        <title>Draft genome sequence of Sessilibacter corallicola NBRC 116591.</title>
        <authorList>
            <person name="Miyakawa T."/>
            <person name="Kusuya Y."/>
            <person name="Miura T."/>
        </authorList>
    </citation>
    <scope>NUCLEOTIDE SEQUENCE [LARGE SCALE GENOMIC DNA]</scope>
    <source>
        <strain evidence="1 2">KU-00831-HH</strain>
    </source>
</reference>
<evidence type="ECO:0000313" key="2">
    <source>
        <dbReference type="Proteomes" id="UP001465153"/>
    </source>
</evidence>
<gene>
    <name evidence="1" type="ORF">NBRC116591_34790</name>
</gene>
<dbReference type="Proteomes" id="UP001465153">
    <property type="component" value="Unassembled WGS sequence"/>
</dbReference>
<evidence type="ECO:0000313" key="1">
    <source>
        <dbReference type="EMBL" id="GAA6169668.1"/>
    </source>
</evidence>